<comment type="function">
    <text evidence="10">Catalyzes the folate-dependent formation of 5-methyl-uridine at position 54 (M-5-U54) in all tRNAs.</text>
</comment>
<proteinExistence type="inferred from homology"/>
<dbReference type="SUPFAM" id="SSF51905">
    <property type="entry name" value="FAD/NAD(P)-binding domain"/>
    <property type="match status" value="1"/>
</dbReference>
<dbReference type="NCBIfam" id="NF003739">
    <property type="entry name" value="PRK05335.1"/>
    <property type="match status" value="1"/>
</dbReference>
<dbReference type="PANTHER" id="PTHR11806">
    <property type="entry name" value="GLUCOSE INHIBITED DIVISION PROTEIN A"/>
    <property type="match status" value="1"/>
</dbReference>
<evidence type="ECO:0000256" key="7">
    <source>
        <dbReference type="ARBA" id="ARBA00022827"/>
    </source>
</evidence>
<dbReference type="PANTHER" id="PTHR11806:SF2">
    <property type="entry name" value="METHYLENETETRAHYDROFOLATE--TRNA-(URACIL-5-)-METHYLTRANSFERASE TRMFO"/>
    <property type="match status" value="1"/>
</dbReference>
<sequence>MRVIVIGGGLAGSEAALQIAERGIEVILYEMRPIRLTEAHRTGNFAELVCSNSLGSVELNDARGLLKEEGLRLGSILLQVALKNKVPAGKALAVDRVKFSEEITNIILSHPKIHVERAEITKIDFDNDIVVIATGPLTSDALLSELQKLFGENLFFYDAVSPVVTKESLDLSKMFFGGRYDQSPDYLNIPLNYDEYERFYKELIEAKTHTPHDFDRIFFESCLPIEEIARRGFDALRFGPLTPKGFGKAFFAVVQLRREDTDGNLFELVGFQTSLTYQEQKRVFGLLPGLENAEFVRYGSIHKNSYFRANRILNKTLQTKKFPNVFLAGQITGSEGYSEAILTGLVSGINVARLYRGEKPIEIPDETMIGSLIRFLVENDLEDPQPMRANFGLIPKKYFEIPKNKRKEKFIEDSIKSIELVRGMI</sequence>
<keyword evidence="7 10" id="KW-0274">FAD</keyword>
<evidence type="ECO:0000256" key="6">
    <source>
        <dbReference type="ARBA" id="ARBA00022694"/>
    </source>
</evidence>
<dbReference type="InterPro" id="IPR004417">
    <property type="entry name" value="TrmFO"/>
</dbReference>
<name>A0A2J6WEG4_9BACT</name>
<evidence type="ECO:0000313" key="13">
    <source>
        <dbReference type="Proteomes" id="UP000237040"/>
    </source>
</evidence>
<dbReference type="NCBIfam" id="TIGR00137">
    <property type="entry name" value="gid_trmFO"/>
    <property type="match status" value="1"/>
</dbReference>
<dbReference type="InterPro" id="IPR040131">
    <property type="entry name" value="MnmG_N"/>
</dbReference>
<dbReference type="GO" id="GO:0005829">
    <property type="term" value="C:cytosol"/>
    <property type="evidence" value="ECO:0007669"/>
    <property type="project" value="TreeGrafter"/>
</dbReference>
<evidence type="ECO:0000256" key="2">
    <source>
        <dbReference type="ARBA" id="ARBA00022490"/>
    </source>
</evidence>
<comment type="similarity">
    <text evidence="10">Belongs to the MnmG family. TrmFO subfamily.</text>
</comment>
<dbReference type="Gene3D" id="3.50.50.60">
    <property type="entry name" value="FAD/NAD(P)-binding domain"/>
    <property type="match status" value="2"/>
</dbReference>
<dbReference type="PRINTS" id="PR00411">
    <property type="entry name" value="PNDRDTASEI"/>
</dbReference>
<dbReference type="GO" id="GO:0030488">
    <property type="term" value="P:tRNA methylation"/>
    <property type="evidence" value="ECO:0007669"/>
    <property type="project" value="TreeGrafter"/>
</dbReference>
<dbReference type="EC" id="2.1.1.74" evidence="10"/>
<reference evidence="12 13" key="1">
    <citation type="submission" date="2018-01" db="EMBL/GenBank/DDBJ databases">
        <title>Metagenomic assembled genomes from two thermal pools in the Uzon Caldera, Kamchatka, Russia.</title>
        <authorList>
            <person name="Wilkins L."/>
            <person name="Ettinger C."/>
        </authorList>
    </citation>
    <scope>NUCLEOTIDE SEQUENCE [LARGE SCALE GENOMIC DNA]</scope>
    <source>
        <strain evidence="12">ZAV-07</strain>
    </source>
</reference>
<evidence type="ECO:0000256" key="4">
    <source>
        <dbReference type="ARBA" id="ARBA00022630"/>
    </source>
</evidence>
<dbReference type="GO" id="GO:0002098">
    <property type="term" value="P:tRNA wobble uridine modification"/>
    <property type="evidence" value="ECO:0007669"/>
    <property type="project" value="TreeGrafter"/>
</dbReference>
<keyword evidence="9 10" id="KW-0520">NAD</keyword>
<comment type="catalytic activity">
    <reaction evidence="10">
        <text>uridine(54) in tRNA + (6R)-5,10-methylene-5,6,7,8-tetrahydrofolate + NADH + H(+) = 5-methyluridine(54) in tRNA + (6S)-5,6,7,8-tetrahydrofolate + NAD(+)</text>
        <dbReference type="Rhea" id="RHEA:16873"/>
        <dbReference type="Rhea" id="RHEA-COMP:10167"/>
        <dbReference type="Rhea" id="RHEA-COMP:10193"/>
        <dbReference type="ChEBI" id="CHEBI:15378"/>
        <dbReference type="ChEBI" id="CHEBI:15636"/>
        <dbReference type="ChEBI" id="CHEBI:57453"/>
        <dbReference type="ChEBI" id="CHEBI:57540"/>
        <dbReference type="ChEBI" id="CHEBI:57945"/>
        <dbReference type="ChEBI" id="CHEBI:65315"/>
        <dbReference type="ChEBI" id="CHEBI:74447"/>
        <dbReference type="EC" id="2.1.1.74"/>
    </reaction>
</comment>
<dbReference type="InterPro" id="IPR002218">
    <property type="entry name" value="MnmG-rel"/>
</dbReference>
<comment type="cofactor">
    <cofactor evidence="1 10">
        <name>FAD</name>
        <dbReference type="ChEBI" id="CHEBI:57692"/>
    </cofactor>
</comment>
<keyword evidence="8 10" id="KW-0521">NADP</keyword>
<keyword evidence="3 10" id="KW-0489">Methyltransferase</keyword>
<evidence type="ECO:0000256" key="10">
    <source>
        <dbReference type="HAMAP-Rule" id="MF_01037"/>
    </source>
</evidence>
<comment type="subcellular location">
    <subcellularLocation>
        <location evidence="10">Cytoplasm</location>
    </subcellularLocation>
</comment>
<keyword evidence="5 10" id="KW-0808">Transferase</keyword>
<dbReference type="GO" id="GO:0050660">
    <property type="term" value="F:flavin adenine dinucleotide binding"/>
    <property type="evidence" value="ECO:0007669"/>
    <property type="project" value="UniProtKB-UniRule"/>
</dbReference>
<dbReference type="Pfam" id="PF01134">
    <property type="entry name" value="GIDA"/>
    <property type="match status" value="1"/>
</dbReference>
<accession>A0A2J6WEG4</accession>
<evidence type="ECO:0000256" key="1">
    <source>
        <dbReference type="ARBA" id="ARBA00001974"/>
    </source>
</evidence>
<evidence type="ECO:0000259" key="11">
    <source>
        <dbReference type="Pfam" id="PF01134"/>
    </source>
</evidence>
<protein>
    <recommendedName>
        <fullName evidence="10">Methylenetetrahydrofolate--tRNA-(uracil-5-)-methyltransferase TrmFO</fullName>
        <ecNumber evidence="10">2.1.1.74</ecNumber>
    </recommendedName>
    <alternativeName>
        <fullName evidence="10">Folate-dependent tRNA (uracil-5-)-methyltransferase</fullName>
    </alternativeName>
    <alternativeName>
        <fullName evidence="10">Folate-dependent tRNA(M-5-U54)-methyltransferase</fullName>
    </alternativeName>
</protein>
<gene>
    <name evidence="10" type="primary">trmFO</name>
    <name evidence="12" type="ORF">C0189_03085</name>
</gene>
<feature type="domain" description="MnmG N-terminal" evidence="11">
    <location>
        <begin position="3"/>
        <end position="358"/>
    </location>
</feature>
<evidence type="ECO:0000313" key="12">
    <source>
        <dbReference type="EMBL" id="PMP67449.1"/>
    </source>
</evidence>
<evidence type="ECO:0000256" key="3">
    <source>
        <dbReference type="ARBA" id="ARBA00022603"/>
    </source>
</evidence>
<keyword evidence="2 10" id="KW-0963">Cytoplasm</keyword>
<evidence type="ECO:0000256" key="9">
    <source>
        <dbReference type="ARBA" id="ARBA00023027"/>
    </source>
</evidence>
<dbReference type="AlphaFoldDB" id="A0A2J6WEG4"/>
<evidence type="ECO:0000256" key="5">
    <source>
        <dbReference type="ARBA" id="ARBA00022679"/>
    </source>
</evidence>
<dbReference type="HAMAP" id="MF_01037">
    <property type="entry name" value="TrmFO"/>
    <property type="match status" value="1"/>
</dbReference>
<dbReference type="GO" id="GO:0047151">
    <property type="term" value="F:tRNA (uracil(54)-C5)-methyltransferase activity, 5,10-methylenetetrahydrofolate-dependent"/>
    <property type="evidence" value="ECO:0007669"/>
    <property type="project" value="UniProtKB-UniRule"/>
</dbReference>
<organism evidence="12 13">
    <name type="scientific">Caldisericum exile</name>
    <dbReference type="NCBI Taxonomy" id="693075"/>
    <lineage>
        <taxon>Bacteria</taxon>
        <taxon>Pseudomonadati</taxon>
        <taxon>Caldisericota/Cryosericota group</taxon>
        <taxon>Caldisericota</taxon>
        <taxon>Caldisericia</taxon>
        <taxon>Caldisericales</taxon>
        <taxon>Caldisericaceae</taxon>
        <taxon>Caldisericum</taxon>
    </lineage>
</organism>
<dbReference type="Proteomes" id="UP000237040">
    <property type="component" value="Unassembled WGS sequence"/>
</dbReference>
<keyword evidence="6 10" id="KW-0819">tRNA processing</keyword>
<feature type="binding site" evidence="10">
    <location>
        <begin position="7"/>
        <end position="12"/>
    </location>
    <ligand>
        <name>FAD</name>
        <dbReference type="ChEBI" id="CHEBI:57692"/>
    </ligand>
</feature>
<keyword evidence="4 10" id="KW-0285">Flavoprotein</keyword>
<evidence type="ECO:0000256" key="8">
    <source>
        <dbReference type="ARBA" id="ARBA00022857"/>
    </source>
</evidence>
<comment type="caution">
    <text evidence="12">The sequence shown here is derived from an EMBL/GenBank/DDBJ whole genome shotgun (WGS) entry which is preliminary data.</text>
</comment>
<dbReference type="InterPro" id="IPR036188">
    <property type="entry name" value="FAD/NAD-bd_sf"/>
</dbReference>
<dbReference type="EMBL" id="PNIL01000045">
    <property type="protein sequence ID" value="PMP67449.1"/>
    <property type="molecule type" value="Genomic_DNA"/>
</dbReference>
<comment type="catalytic activity">
    <reaction evidence="10">
        <text>uridine(54) in tRNA + (6R)-5,10-methylene-5,6,7,8-tetrahydrofolate + NADPH + H(+) = 5-methyluridine(54) in tRNA + (6S)-5,6,7,8-tetrahydrofolate + NADP(+)</text>
        <dbReference type="Rhea" id="RHEA:62372"/>
        <dbReference type="Rhea" id="RHEA-COMP:10167"/>
        <dbReference type="Rhea" id="RHEA-COMP:10193"/>
        <dbReference type="ChEBI" id="CHEBI:15378"/>
        <dbReference type="ChEBI" id="CHEBI:15636"/>
        <dbReference type="ChEBI" id="CHEBI:57453"/>
        <dbReference type="ChEBI" id="CHEBI:57783"/>
        <dbReference type="ChEBI" id="CHEBI:58349"/>
        <dbReference type="ChEBI" id="CHEBI:65315"/>
        <dbReference type="ChEBI" id="CHEBI:74447"/>
        <dbReference type="EC" id="2.1.1.74"/>
    </reaction>
</comment>